<dbReference type="EMBL" id="CP029194">
    <property type="protein sequence ID" value="QES18784.1"/>
    <property type="molecule type" value="Genomic_DNA"/>
</dbReference>
<protein>
    <submittedName>
        <fullName evidence="1">Uncharacterized protein</fullName>
    </submittedName>
</protein>
<dbReference type="AlphaFoldDB" id="A0A5P2AKS0"/>
<organism evidence="1 2">
    <name type="scientific">Streptomyces venezuelae</name>
    <dbReference type="NCBI Taxonomy" id="54571"/>
    <lineage>
        <taxon>Bacteria</taxon>
        <taxon>Bacillati</taxon>
        <taxon>Actinomycetota</taxon>
        <taxon>Actinomycetes</taxon>
        <taxon>Kitasatosporales</taxon>
        <taxon>Streptomycetaceae</taxon>
        <taxon>Streptomyces</taxon>
    </lineage>
</organism>
<dbReference type="Pfam" id="PF21863">
    <property type="entry name" value="HTH_67"/>
    <property type="match status" value="1"/>
</dbReference>
<reference evidence="1 2" key="1">
    <citation type="submission" date="2018-05" db="EMBL/GenBank/DDBJ databases">
        <title>Streptomyces venezuelae.</title>
        <authorList>
            <person name="Kim W."/>
            <person name="Lee N."/>
            <person name="Cho B.-K."/>
        </authorList>
    </citation>
    <scope>NUCLEOTIDE SEQUENCE [LARGE SCALE GENOMIC DNA]</scope>
    <source>
        <strain evidence="1 2">ATCC 15068</strain>
    </source>
</reference>
<proteinExistence type="predicted"/>
<accession>A0A5P2AKS0</accession>
<evidence type="ECO:0000313" key="2">
    <source>
        <dbReference type="Proteomes" id="UP000324106"/>
    </source>
</evidence>
<dbReference type="InterPro" id="IPR054058">
    <property type="entry name" value="HTH_67"/>
</dbReference>
<name>A0A5P2AKS0_STRVZ</name>
<dbReference type="NCBIfam" id="NF047719">
    <property type="entry name" value="SCO6745_fam_HTH"/>
    <property type="match status" value="1"/>
</dbReference>
<gene>
    <name evidence="1" type="ORF">DEJ46_06535</name>
</gene>
<dbReference type="Proteomes" id="UP000324106">
    <property type="component" value="Chromosome"/>
</dbReference>
<sequence length="277" mass="29806">MGDLQRMEIIDCVTSVARPLHDFGDEFMSDAATAAVGLRAGFPPGRAFYCRGRFGVLGEAREEVVQSVQGFLGPGLVTAGWRAGRAVMPAAEAAACYAAAVRQWGRAHIPADVDVERFDHLARRLIEAADGDALPLFAGWRAQPCPGDDAVGAAMQRVHVLREHRGACHLAAVRVCGLSARTAMVVNLGVEQAAHYGWERPDPAAAHEVPRWRRAERLTDELQAPLYAALTGRERAEFARLVDELTASHLPQPQPPADVTPAHSLAVGVRETSQNSA</sequence>
<evidence type="ECO:0000313" key="1">
    <source>
        <dbReference type="EMBL" id="QES18784.1"/>
    </source>
</evidence>